<dbReference type="PROSITE" id="PS51194">
    <property type="entry name" value="HELICASE_CTER"/>
    <property type="match status" value="1"/>
</dbReference>
<evidence type="ECO:0000259" key="13">
    <source>
        <dbReference type="PROSITE" id="PS51194"/>
    </source>
</evidence>
<dbReference type="SMART" id="SM00322">
    <property type="entry name" value="KH"/>
    <property type="match status" value="1"/>
</dbReference>
<evidence type="ECO:0000256" key="7">
    <source>
        <dbReference type="ARBA" id="ARBA00047984"/>
    </source>
</evidence>
<evidence type="ECO:0000256" key="4">
    <source>
        <dbReference type="ARBA" id="ARBA00022806"/>
    </source>
</evidence>
<dbReference type="Gene3D" id="3.30.1370.10">
    <property type="entry name" value="K Homology domain, type 1"/>
    <property type="match status" value="1"/>
</dbReference>
<dbReference type="InterPro" id="IPR000629">
    <property type="entry name" value="RNA-helicase_DEAD-box_CS"/>
</dbReference>
<keyword evidence="5 10" id="KW-0067">ATP-binding</keyword>
<dbReference type="AlphaFoldDB" id="A0A8C6C2D7"/>
<dbReference type="GO" id="GO:0003723">
    <property type="term" value="F:RNA binding"/>
    <property type="evidence" value="ECO:0007669"/>
    <property type="project" value="UniProtKB-UniRule"/>
</dbReference>
<dbReference type="PANTHER" id="PTHR47958">
    <property type="entry name" value="ATP-DEPENDENT RNA HELICASE DBP3"/>
    <property type="match status" value="1"/>
</dbReference>
<dbReference type="FunFam" id="3.40.50.300:FF:000079">
    <property type="entry name" value="probable ATP-dependent RNA helicase DDX17"/>
    <property type="match status" value="1"/>
</dbReference>
<dbReference type="InterPro" id="IPR014001">
    <property type="entry name" value="Helicase_ATP-bd"/>
</dbReference>
<dbReference type="Gene3D" id="3.40.50.300">
    <property type="entry name" value="P-loop containing nucleotide triphosphate hydrolases"/>
    <property type="match status" value="2"/>
</dbReference>
<dbReference type="SUPFAM" id="SSF54791">
    <property type="entry name" value="Eukaryotic type KH-domain (KH-domain type I)"/>
    <property type="match status" value="1"/>
</dbReference>
<gene>
    <name evidence="15" type="primary">DDX43</name>
</gene>
<evidence type="ECO:0000256" key="9">
    <source>
        <dbReference type="PROSITE-ProRule" id="PRU00552"/>
    </source>
</evidence>
<keyword evidence="16" id="KW-1185">Reference proteome</keyword>
<dbReference type="GeneTree" id="ENSGT00940000163229"/>
<dbReference type="Pfam" id="PF00270">
    <property type="entry name" value="DEAD"/>
    <property type="match status" value="1"/>
</dbReference>
<feature type="region of interest" description="Disordered" evidence="11">
    <location>
        <begin position="62"/>
        <end position="136"/>
    </location>
</feature>
<dbReference type="GO" id="GO:0016787">
    <property type="term" value="F:hydrolase activity"/>
    <property type="evidence" value="ECO:0007669"/>
    <property type="project" value="UniProtKB-KW"/>
</dbReference>
<protein>
    <recommendedName>
        <fullName evidence="1">RNA helicase</fullName>
        <ecNumber evidence="1">3.6.4.13</ecNumber>
    </recommendedName>
</protein>
<reference evidence="15" key="2">
    <citation type="submission" date="2025-09" db="UniProtKB">
        <authorList>
            <consortium name="Ensembl"/>
        </authorList>
    </citation>
    <scope>IDENTIFICATION</scope>
</reference>
<evidence type="ECO:0000259" key="12">
    <source>
        <dbReference type="PROSITE" id="PS51192"/>
    </source>
</evidence>
<dbReference type="SMART" id="SM00490">
    <property type="entry name" value="HELICc"/>
    <property type="match status" value="1"/>
</dbReference>
<dbReference type="EC" id="3.6.4.13" evidence="1"/>
<dbReference type="PROSITE" id="PS51192">
    <property type="entry name" value="HELICASE_ATP_BIND_1"/>
    <property type="match status" value="1"/>
</dbReference>
<dbReference type="Pfam" id="PF00271">
    <property type="entry name" value="Helicase_C"/>
    <property type="match status" value="1"/>
</dbReference>
<feature type="short sequence motif" description="Q motif" evidence="9">
    <location>
        <begin position="310"/>
        <end position="338"/>
    </location>
</feature>
<evidence type="ECO:0000256" key="1">
    <source>
        <dbReference type="ARBA" id="ARBA00012552"/>
    </source>
</evidence>
<sequence length="714" mass="79484">MQGVQDGGSPLDQPRSQRRVRQWAAAWAGRRRAGALSSGCVAALVDQPSTASRVCRACRKTSEVPDPVRGAMSRPEAGANASSWVVASRRGAALPRAPERNPEQEPSQGGRGGQKTGGGGGWRGHSGVQQPVGAGFQEPPLSFSLKNDWVGAVIGRGGSKIKEIQSSTYTKIQIIKGYPEAEVRIFGTKAMQSKAKTAIDNLVQKQEDYKTEPKVDVAVVQPSDGKDARKDVSGNQKLVDWDKCRENILKWSKKKWAGLPPIKKNFYVESETTSSMSQDQADNWRRENYNIMCDDLKGGEKRPLPNPIGNFEDAFHCYPEVMRNLQKAGFQRPTPIQSQAWPIILQGVDLIGVAQTGTGKTLTYLMPGFIHIDSQPLARNGPGMLILTPTRELALQVEAECRKYSYKGLKSVCIYGGGDRDGQIKDLAKGVDIIIATPGRLHDLQMNNFVHLKSVTYLVLDEADKMLDMGFEPQIMKILLDVRPDRQTVMTSATWPCAVRRLAQSYLKEPMIVYVGTLDLVAVSTVKQNIIVTTEDEKQLHIQTFIESLSPKDKVIIFVSRKAVADHLASDLSIRHISVESLHGNREQSDRETALKNFRTGEVRILIATDLASRGLDVHDVTHVYNYDFPRNIEEYVHRVGRTGRAGRTGISVTLITRNDWKIAGELINILERANQSVPEDLVVMAERYKANKLKKEMENKWERPQGKPKMFYY</sequence>
<evidence type="ECO:0000256" key="8">
    <source>
        <dbReference type="PROSITE-ProRule" id="PRU00117"/>
    </source>
</evidence>
<evidence type="ECO:0000256" key="11">
    <source>
        <dbReference type="SAM" id="MobiDB-lite"/>
    </source>
</evidence>
<keyword evidence="6 8" id="KW-0694">RNA-binding</keyword>
<dbReference type="SMART" id="SM00487">
    <property type="entry name" value="DEXDc"/>
    <property type="match status" value="1"/>
</dbReference>
<dbReference type="CDD" id="cd22430">
    <property type="entry name" value="KH-I_DDX43_DDX53"/>
    <property type="match status" value="1"/>
</dbReference>
<dbReference type="Proteomes" id="UP000694561">
    <property type="component" value="Unplaced"/>
</dbReference>
<dbReference type="FunFam" id="3.30.1370.10:FF:000083">
    <property type="entry name" value="DEAD (Asp-Glu-Ala-Asp) box polypeptide 43"/>
    <property type="match status" value="1"/>
</dbReference>
<dbReference type="Ensembl" id="ENSMMNT00015028270.1">
    <property type="protein sequence ID" value="ENSMMNP00015025711.1"/>
    <property type="gene ID" value="ENSMMNG00015018822.1"/>
</dbReference>
<organism evidence="15 16">
    <name type="scientific">Monodon monoceros</name>
    <name type="common">Narwhal</name>
    <name type="synonym">Ceratodon monodon</name>
    <dbReference type="NCBI Taxonomy" id="40151"/>
    <lineage>
        <taxon>Eukaryota</taxon>
        <taxon>Metazoa</taxon>
        <taxon>Chordata</taxon>
        <taxon>Craniata</taxon>
        <taxon>Vertebrata</taxon>
        <taxon>Euteleostomi</taxon>
        <taxon>Mammalia</taxon>
        <taxon>Eutheria</taxon>
        <taxon>Laurasiatheria</taxon>
        <taxon>Artiodactyla</taxon>
        <taxon>Whippomorpha</taxon>
        <taxon>Cetacea</taxon>
        <taxon>Odontoceti</taxon>
        <taxon>Monodontidae</taxon>
        <taxon>Monodon</taxon>
    </lineage>
</organism>
<accession>A0A8C6C2D7</accession>
<evidence type="ECO:0000313" key="15">
    <source>
        <dbReference type="Ensembl" id="ENSMMNP00015025711.1"/>
    </source>
</evidence>
<dbReference type="GO" id="GO:0003724">
    <property type="term" value="F:RNA helicase activity"/>
    <property type="evidence" value="ECO:0007669"/>
    <property type="project" value="UniProtKB-EC"/>
</dbReference>
<dbReference type="GO" id="GO:0005524">
    <property type="term" value="F:ATP binding"/>
    <property type="evidence" value="ECO:0007669"/>
    <property type="project" value="UniProtKB-KW"/>
</dbReference>
<evidence type="ECO:0000256" key="10">
    <source>
        <dbReference type="RuleBase" id="RU000492"/>
    </source>
</evidence>
<dbReference type="InterPro" id="IPR027417">
    <property type="entry name" value="P-loop_NTPase"/>
</dbReference>
<proteinExistence type="inferred from homology"/>
<dbReference type="InterPro" id="IPR036612">
    <property type="entry name" value="KH_dom_type_1_sf"/>
</dbReference>
<dbReference type="InterPro" id="IPR014014">
    <property type="entry name" value="RNA_helicase_DEAD_Q_motif"/>
</dbReference>
<feature type="domain" description="Helicase C-terminal" evidence="13">
    <location>
        <begin position="525"/>
        <end position="686"/>
    </location>
</feature>
<evidence type="ECO:0000259" key="14">
    <source>
        <dbReference type="PROSITE" id="PS51195"/>
    </source>
</evidence>
<dbReference type="Pfam" id="PF00013">
    <property type="entry name" value="KH_1"/>
    <property type="match status" value="1"/>
</dbReference>
<keyword evidence="3 10" id="KW-0378">Hydrolase</keyword>
<reference evidence="15" key="1">
    <citation type="submission" date="2025-08" db="UniProtKB">
        <authorList>
            <consortium name="Ensembl"/>
        </authorList>
    </citation>
    <scope>IDENTIFICATION</scope>
</reference>
<keyword evidence="2 10" id="KW-0547">Nucleotide-binding</keyword>
<dbReference type="SUPFAM" id="SSF52540">
    <property type="entry name" value="P-loop containing nucleoside triphosphate hydrolases"/>
    <property type="match status" value="1"/>
</dbReference>
<evidence type="ECO:0000313" key="16">
    <source>
        <dbReference type="Proteomes" id="UP000694561"/>
    </source>
</evidence>
<evidence type="ECO:0000256" key="6">
    <source>
        <dbReference type="ARBA" id="ARBA00022884"/>
    </source>
</evidence>
<name>A0A8C6C2D7_MONMO</name>
<evidence type="ECO:0000256" key="2">
    <source>
        <dbReference type="ARBA" id="ARBA00022741"/>
    </source>
</evidence>
<feature type="compositionally biased region" description="Gly residues" evidence="11">
    <location>
        <begin position="109"/>
        <end position="124"/>
    </location>
</feature>
<evidence type="ECO:0000256" key="3">
    <source>
        <dbReference type="ARBA" id="ARBA00022801"/>
    </source>
</evidence>
<dbReference type="CDD" id="cd17958">
    <property type="entry name" value="DEADc_DDX43_DDX53"/>
    <property type="match status" value="1"/>
</dbReference>
<dbReference type="InterPro" id="IPR001650">
    <property type="entry name" value="Helicase_C-like"/>
</dbReference>
<dbReference type="PROSITE" id="PS00039">
    <property type="entry name" value="DEAD_ATP_HELICASE"/>
    <property type="match status" value="1"/>
</dbReference>
<dbReference type="FunFam" id="3.40.50.300:FF:000008">
    <property type="entry name" value="ATP-dependent RNA helicase RhlB"/>
    <property type="match status" value="1"/>
</dbReference>
<comment type="catalytic activity">
    <reaction evidence="7">
        <text>ATP + H2O = ADP + phosphate + H(+)</text>
        <dbReference type="Rhea" id="RHEA:13065"/>
        <dbReference type="ChEBI" id="CHEBI:15377"/>
        <dbReference type="ChEBI" id="CHEBI:15378"/>
        <dbReference type="ChEBI" id="CHEBI:30616"/>
        <dbReference type="ChEBI" id="CHEBI:43474"/>
        <dbReference type="ChEBI" id="CHEBI:456216"/>
        <dbReference type="EC" id="3.6.4.13"/>
    </reaction>
</comment>
<comment type="similarity">
    <text evidence="10">Belongs to the DEAD box helicase family.</text>
</comment>
<feature type="domain" description="Helicase ATP-binding" evidence="12">
    <location>
        <begin position="341"/>
        <end position="513"/>
    </location>
</feature>
<dbReference type="InterPro" id="IPR004087">
    <property type="entry name" value="KH_dom"/>
</dbReference>
<keyword evidence="4 10" id="KW-0347">Helicase</keyword>
<dbReference type="InterPro" id="IPR004088">
    <property type="entry name" value="KH_dom_type_1"/>
</dbReference>
<dbReference type="CDD" id="cd18787">
    <property type="entry name" value="SF2_C_DEAD"/>
    <property type="match status" value="1"/>
</dbReference>
<evidence type="ECO:0000256" key="5">
    <source>
        <dbReference type="ARBA" id="ARBA00022840"/>
    </source>
</evidence>
<feature type="domain" description="DEAD-box RNA helicase Q" evidence="14">
    <location>
        <begin position="310"/>
        <end position="338"/>
    </location>
</feature>
<dbReference type="PROSITE" id="PS50084">
    <property type="entry name" value="KH_TYPE_1"/>
    <property type="match status" value="1"/>
</dbReference>
<dbReference type="PROSITE" id="PS51195">
    <property type="entry name" value="Q_MOTIF"/>
    <property type="match status" value="1"/>
</dbReference>
<dbReference type="InterPro" id="IPR011545">
    <property type="entry name" value="DEAD/DEAH_box_helicase_dom"/>
</dbReference>